<dbReference type="Proteomes" id="UP000428260">
    <property type="component" value="Chromosome"/>
</dbReference>
<protein>
    <submittedName>
        <fullName evidence="2">Uncharacterized protein</fullName>
    </submittedName>
</protein>
<evidence type="ECO:0000256" key="1">
    <source>
        <dbReference type="SAM" id="Phobius"/>
    </source>
</evidence>
<proteinExistence type="predicted"/>
<keyword evidence="1" id="KW-1133">Transmembrane helix</keyword>
<gene>
    <name evidence="2" type="ORF">GM418_01300</name>
</gene>
<accession>A0A6I6JQC9</accession>
<keyword evidence="1" id="KW-0812">Transmembrane</keyword>
<organism evidence="2 3">
    <name type="scientific">Maribellus comscasis</name>
    <dbReference type="NCBI Taxonomy" id="2681766"/>
    <lineage>
        <taxon>Bacteria</taxon>
        <taxon>Pseudomonadati</taxon>
        <taxon>Bacteroidota</taxon>
        <taxon>Bacteroidia</taxon>
        <taxon>Marinilabiliales</taxon>
        <taxon>Prolixibacteraceae</taxon>
        <taxon>Maribellus</taxon>
    </lineage>
</organism>
<keyword evidence="1" id="KW-0472">Membrane</keyword>
<evidence type="ECO:0000313" key="2">
    <source>
        <dbReference type="EMBL" id="QGY42337.1"/>
    </source>
</evidence>
<name>A0A6I6JQC9_9BACT</name>
<dbReference type="KEGG" id="mcos:GM418_01300"/>
<feature type="transmembrane region" description="Helical" evidence="1">
    <location>
        <begin position="12"/>
        <end position="32"/>
    </location>
</feature>
<dbReference type="RefSeq" id="WP_158862396.1">
    <property type="nucleotide sequence ID" value="NZ_CP046401.1"/>
</dbReference>
<evidence type="ECO:0000313" key="3">
    <source>
        <dbReference type="Proteomes" id="UP000428260"/>
    </source>
</evidence>
<dbReference type="EMBL" id="CP046401">
    <property type="protein sequence ID" value="QGY42337.1"/>
    <property type="molecule type" value="Genomic_DNA"/>
</dbReference>
<reference evidence="2 3" key="1">
    <citation type="submission" date="2019-11" db="EMBL/GenBank/DDBJ databases">
        <authorList>
            <person name="Zheng R.K."/>
            <person name="Sun C.M."/>
        </authorList>
    </citation>
    <scope>NUCLEOTIDE SEQUENCE [LARGE SCALE GENOMIC DNA]</scope>
    <source>
        <strain evidence="2 3">WC007</strain>
    </source>
</reference>
<keyword evidence="3" id="KW-1185">Reference proteome</keyword>
<sequence>MARTKKKILKIFAWIVLAFLLLITGAGIFVFFKAENYINKNLSEIVAKSSNQLYQLSFDKIDIELFPLSVIVSEIQLSPDENLSTKILKESADKVVYSFESKKLEIRGISIKSILRNKRFHTNKIIIADPLLEIRGDELILKDSVQTADKILYEIRPLFQKYVKDIQVDEIDFVNAHYQFFNTPGDSSVVSNAKHISVGIKNFRTDSTMIFHNSKLFDTDDILVQMNDFRFNFGDSLHVLQIDTLEYSLLSSDISARSFHLTYLDKNSEKSLYDVFVPRMYMKSDIVSRLTVKDSIDVEFLKFENPRIRFYQKENSQKLQIEDISNFDFYSLIDNQFTKVVVDSFYLSNADLEIYRQPDIINYQQKFESLEINLNGFELDSLSSKNPEKLLYADDLEMEVSGYHLKLEDNAHDFSAGSMFFSTYSNTLGVKEINISPADTTKKHPRIHVNIDCEAIEVSDVDLKKLYHTRTLPTREILVTKPNVNLQVHADAEKIKKTKETGLLFELITAYLRGVYSDLVTVKQGKLNIQNLTESNVKGYFETGFTFNLTGFSLDSTSIEQTDKFFYATNFDLEFSDYQMRLVDDLHKINVDQISILSFERKVEIQNLQLQPVIENADETTMSRFSRSELYNIKVPRIILWGINLRNAFFNNKLNISRFQILNPEIYFENFGALRQSQEKKEFSEFSQLVFNYLADINISQIDIPNGEFAWINHTKKGKTTSFDNEFSASLENFRLNENELNKKRLLFSDNFDISVKDQLFHLSDSVHILQAGEINLSTAKSTIKINNALLYPVITSEKYKQLPTTFQVSIPNFEISNFDFLKAYYSKELNFNKLELNKPKFQVYNRAGKTKSLDLSKYKFPLPSFIEALQLGELKISGAEVLTYETRGIDQHAKSYFNLDLTIPKISIKNDNKNQLQISTGNLISKISDLKSPLGKTHELGIQQVDYNQKQKTISISGLQVNPFTQSQVENRFSISIPRINFHNFDINKVLEDNTYSFDEIDFVDPNLQIEINDSLKGKNLEKAKTLDLYPYVNSYVDEILVKKLNFENITLDFSWFKKQLFKRDFNLVFHEINIGENQNPENFLHSKEFEILTTGLKTTTKNNLYEFTADSLIYNSHKHNILFKNIQVNPLLSREELSRQKGFQVDFLKAKTDFVEVKGINENLWVKNNILDANAAIVGKTDVEIFRNKRYPFDHNQRPPWPQDLLRNIKQQFVFDSLILKPSTIKYSELMDISDEPGTIKFENLKLRTGKISNQPQIITQQKNLEIVASTKIFEQAEINARFIFDLTSNKYKHSVSGNVGKMPFTAVNPMLEKAAPVSIESGDINRFDFEFNLNDKYAEGELYFGYDNFKINVLELNADGAKKSKLASFWANKMLLNSKNPKGDKFDPVEIYYERDVERSIINYWWKSILTGAKEALGIEKENSKD</sequence>